<feature type="transmembrane region" description="Helical" evidence="9">
    <location>
        <begin position="468"/>
        <end position="489"/>
    </location>
</feature>
<dbReference type="Proteomes" id="UP000029121">
    <property type="component" value="Unassembled WGS sequence"/>
</dbReference>
<keyword evidence="4 9" id="KW-1133">Transmembrane helix</keyword>
<evidence type="ECO:0000259" key="10">
    <source>
        <dbReference type="Pfam" id="PF13962"/>
    </source>
</evidence>
<dbReference type="PANTHER" id="PTHR24186:SF38">
    <property type="entry name" value="ANKYRIN REPEAT FAMILY PROTEIN"/>
    <property type="match status" value="1"/>
</dbReference>
<evidence type="ECO:0000313" key="11">
    <source>
        <dbReference type="EMBL" id="EOA39282.1"/>
    </source>
</evidence>
<evidence type="ECO:0000256" key="5">
    <source>
        <dbReference type="ARBA" id="ARBA00023043"/>
    </source>
</evidence>
<keyword evidence="3" id="KW-0677">Repeat</keyword>
<dbReference type="InterPro" id="IPR036770">
    <property type="entry name" value="Ankyrin_rpt-contain_sf"/>
</dbReference>
<comment type="subcellular location">
    <subcellularLocation>
        <location evidence="1">Membrane</location>
        <topology evidence="1">Multi-pass membrane protein</topology>
    </subcellularLocation>
</comment>
<dbReference type="KEGG" id="crb:17898946"/>
<accession>R0GTK3</accession>
<dbReference type="PANTHER" id="PTHR24186">
    <property type="entry name" value="PROTEIN PHOSPHATASE 1 REGULATORY SUBUNIT"/>
    <property type="match status" value="1"/>
</dbReference>
<evidence type="ECO:0000256" key="6">
    <source>
        <dbReference type="ARBA" id="ARBA00023136"/>
    </source>
</evidence>
<organism evidence="11 12">
    <name type="scientific">Capsella rubella</name>
    <dbReference type="NCBI Taxonomy" id="81985"/>
    <lineage>
        <taxon>Eukaryota</taxon>
        <taxon>Viridiplantae</taxon>
        <taxon>Streptophyta</taxon>
        <taxon>Embryophyta</taxon>
        <taxon>Tracheophyta</taxon>
        <taxon>Spermatophyta</taxon>
        <taxon>Magnoliopsida</taxon>
        <taxon>eudicotyledons</taxon>
        <taxon>Gunneridae</taxon>
        <taxon>Pentapetalae</taxon>
        <taxon>rosids</taxon>
        <taxon>malvids</taxon>
        <taxon>Brassicales</taxon>
        <taxon>Brassicaceae</taxon>
        <taxon>Camelineae</taxon>
        <taxon>Capsella</taxon>
    </lineage>
</organism>
<feature type="region of interest" description="Disordered" evidence="8">
    <location>
        <begin position="337"/>
        <end position="356"/>
    </location>
</feature>
<evidence type="ECO:0000313" key="12">
    <source>
        <dbReference type="Proteomes" id="UP000029121"/>
    </source>
</evidence>
<name>R0GTK3_9BRAS</name>
<evidence type="ECO:0000256" key="8">
    <source>
        <dbReference type="SAM" id="MobiDB-lite"/>
    </source>
</evidence>
<feature type="compositionally biased region" description="Polar residues" evidence="8">
    <location>
        <begin position="337"/>
        <end position="349"/>
    </location>
</feature>
<dbReference type="Pfam" id="PF13962">
    <property type="entry name" value="PGG"/>
    <property type="match status" value="1"/>
</dbReference>
<feature type="transmembrane region" description="Helical" evidence="9">
    <location>
        <begin position="436"/>
        <end position="456"/>
    </location>
</feature>
<dbReference type="Gene3D" id="1.25.40.20">
    <property type="entry name" value="Ankyrin repeat-containing domain"/>
    <property type="match status" value="3"/>
</dbReference>
<keyword evidence="12" id="KW-1185">Reference proteome</keyword>
<feature type="transmembrane region" description="Helical" evidence="9">
    <location>
        <begin position="495"/>
        <end position="519"/>
    </location>
</feature>
<proteinExistence type="predicted"/>
<sequence length="561" mass="62835">MLAPIIDAILRNDVATLLALAEENPSVLRERYHWDSSTHGGTVLHLASKLGHKEVVDSMIKLCPSLVSVTNLDGDTPLHFAARWGHATIVAQILASGYAELTAVNERGQTAFVVACRYSHRDIASLIMEETSFITMGEFYATFVLREYTDITRRMLEKFPHLAWNADGELSTPLHHACNANNLEITKMLLEIDQSLAEKVNKDGFTPLHLAAMKCSIPILKEFSDKAPRSFDILTPAKETVFHLAAEHKNTPAFHFMAESSDRNKLLHQVDRYGNTVLHTAVMSSCYSVIVFITYDTTIDFYTKNTRGLLAVDLINVDDEDYGKISRWLRFDAKQIRNPTGPNRQQRNHNVPKMSEHKMQIFETNEAHTSKESKMHEEALQNARNTITIVAVLIASVAFTCGINPPGGVYQEGPYKGKSTAGATLAFKIFSISNNIALFTSLCIIILLVSIIPYRTRPLMNCLILTHRMLWVAVVSMAVAYVAAASVIIPHIEGIRWLFTTILSISTVMMGGLSAFMTYKLFTHWLRKMALNLKSTIIKNICISLQLSDWQVAGTDGYYFY</sequence>
<evidence type="ECO:0000256" key="9">
    <source>
        <dbReference type="SAM" id="Phobius"/>
    </source>
</evidence>
<reference evidence="12" key="1">
    <citation type="journal article" date="2013" name="Nat. Genet.">
        <title>The Capsella rubella genome and the genomic consequences of rapid mating system evolution.</title>
        <authorList>
            <person name="Slotte T."/>
            <person name="Hazzouri K.M."/>
            <person name="Agren J.A."/>
            <person name="Koenig D."/>
            <person name="Maumus F."/>
            <person name="Guo Y.L."/>
            <person name="Steige K."/>
            <person name="Platts A.E."/>
            <person name="Escobar J.S."/>
            <person name="Newman L.K."/>
            <person name="Wang W."/>
            <person name="Mandakova T."/>
            <person name="Vello E."/>
            <person name="Smith L.M."/>
            <person name="Henz S.R."/>
            <person name="Steffen J."/>
            <person name="Takuno S."/>
            <person name="Brandvain Y."/>
            <person name="Coop G."/>
            <person name="Andolfatto P."/>
            <person name="Hu T.T."/>
            <person name="Blanchette M."/>
            <person name="Clark R.M."/>
            <person name="Quesneville H."/>
            <person name="Nordborg M."/>
            <person name="Gaut B.S."/>
            <person name="Lysak M.A."/>
            <person name="Jenkins J."/>
            <person name="Grimwood J."/>
            <person name="Chapman J."/>
            <person name="Prochnik S."/>
            <person name="Shu S."/>
            <person name="Rokhsar D."/>
            <person name="Schmutz J."/>
            <person name="Weigel D."/>
            <person name="Wright S.I."/>
        </authorList>
    </citation>
    <scope>NUCLEOTIDE SEQUENCE [LARGE SCALE GENOMIC DNA]</scope>
    <source>
        <strain evidence="12">cv. Monte Gargano</strain>
    </source>
</reference>
<keyword evidence="2 9" id="KW-0812">Transmembrane</keyword>
<dbReference type="SUPFAM" id="SSF48403">
    <property type="entry name" value="Ankyrin repeat"/>
    <property type="match status" value="1"/>
</dbReference>
<dbReference type="GO" id="GO:0005886">
    <property type="term" value="C:plasma membrane"/>
    <property type="evidence" value="ECO:0007669"/>
    <property type="project" value="TreeGrafter"/>
</dbReference>
<dbReference type="OrthoDB" id="20872at2759"/>
<dbReference type="PROSITE" id="PS50088">
    <property type="entry name" value="ANK_REPEAT"/>
    <property type="match status" value="1"/>
</dbReference>
<feature type="domain" description="PGG" evidence="10">
    <location>
        <begin position="378"/>
        <end position="487"/>
    </location>
</feature>
<protein>
    <recommendedName>
        <fullName evidence="10">PGG domain-containing protein</fullName>
    </recommendedName>
</protein>
<dbReference type="PROSITE" id="PS50297">
    <property type="entry name" value="ANK_REP_REGION"/>
    <property type="match status" value="1"/>
</dbReference>
<gene>
    <name evidence="11" type="ORF">CARUB_v10012291mg</name>
</gene>
<dbReference type="eggNOG" id="KOG0504">
    <property type="taxonomic scope" value="Eukaryota"/>
</dbReference>
<evidence type="ECO:0000256" key="2">
    <source>
        <dbReference type="ARBA" id="ARBA00022692"/>
    </source>
</evidence>
<keyword evidence="6 9" id="KW-0472">Membrane</keyword>
<dbReference type="AlphaFoldDB" id="R0GTK3"/>
<dbReference type="Pfam" id="PF12796">
    <property type="entry name" value="Ank_2"/>
    <property type="match status" value="2"/>
</dbReference>
<evidence type="ECO:0000256" key="1">
    <source>
        <dbReference type="ARBA" id="ARBA00004141"/>
    </source>
</evidence>
<evidence type="ECO:0000256" key="4">
    <source>
        <dbReference type="ARBA" id="ARBA00022989"/>
    </source>
</evidence>
<evidence type="ECO:0000256" key="7">
    <source>
        <dbReference type="PROSITE-ProRule" id="PRU00023"/>
    </source>
</evidence>
<dbReference type="InterPro" id="IPR026961">
    <property type="entry name" value="PGG_dom"/>
</dbReference>
<dbReference type="EMBL" id="KB870805">
    <property type="protein sequence ID" value="EOA39282.1"/>
    <property type="molecule type" value="Genomic_DNA"/>
</dbReference>
<keyword evidence="5 7" id="KW-0040">ANK repeat</keyword>
<dbReference type="InterPro" id="IPR002110">
    <property type="entry name" value="Ankyrin_rpt"/>
</dbReference>
<feature type="repeat" description="ANK" evidence="7">
    <location>
        <begin position="73"/>
        <end position="106"/>
    </location>
</feature>
<dbReference type="SMART" id="SM00248">
    <property type="entry name" value="ANK"/>
    <property type="match status" value="7"/>
</dbReference>
<dbReference type="STRING" id="81985.R0GTK3"/>
<evidence type="ECO:0000256" key="3">
    <source>
        <dbReference type="ARBA" id="ARBA00022737"/>
    </source>
</evidence>